<dbReference type="RefSeq" id="WP_344522386.1">
    <property type="nucleotide sequence ID" value="NZ_BAAAUG010000069.1"/>
</dbReference>
<dbReference type="Proteomes" id="UP001501637">
    <property type="component" value="Unassembled WGS sequence"/>
</dbReference>
<protein>
    <submittedName>
        <fullName evidence="1">Uncharacterized protein</fullName>
    </submittedName>
</protein>
<dbReference type="SUPFAM" id="SSF144020">
    <property type="entry name" value="FdhE-like"/>
    <property type="match status" value="1"/>
</dbReference>
<organism evidence="1 2">
    <name type="scientific">Streptomyces rectiviolaceus</name>
    <dbReference type="NCBI Taxonomy" id="332591"/>
    <lineage>
        <taxon>Bacteria</taxon>
        <taxon>Bacillati</taxon>
        <taxon>Actinomycetota</taxon>
        <taxon>Actinomycetes</taxon>
        <taxon>Kitasatosporales</taxon>
        <taxon>Streptomycetaceae</taxon>
        <taxon>Streptomyces</taxon>
    </lineage>
</organism>
<gene>
    <name evidence="1" type="ORF">GCM10010449_40440</name>
</gene>
<reference evidence="2" key="1">
    <citation type="journal article" date="2019" name="Int. J. Syst. Evol. Microbiol.">
        <title>The Global Catalogue of Microorganisms (GCM) 10K type strain sequencing project: providing services to taxonomists for standard genome sequencing and annotation.</title>
        <authorList>
            <consortium name="The Broad Institute Genomics Platform"/>
            <consortium name="The Broad Institute Genome Sequencing Center for Infectious Disease"/>
            <person name="Wu L."/>
            <person name="Ma J."/>
        </authorList>
    </citation>
    <scope>NUCLEOTIDE SEQUENCE [LARGE SCALE GENOMIC DNA]</scope>
    <source>
        <strain evidence="2">JCM 9092</strain>
    </source>
</reference>
<sequence length="78" mass="8446">MSALGAILLLALLALIVGIVYMLASSGPTFRWANRTGRNCPGCGGFRVTTVVSDDRLNGYLECRACHRVWDPAAHRGR</sequence>
<evidence type="ECO:0000313" key="2">
    <source>
        <dbReference type="Proteomes" id="UP001501637"/>
    </source>
</evidence>
<proteinExistence type="predicted"/>
<keyword evidence="2" id="KW-1185">Reference proteome</keyword>
<dbReference type="InterPro" id="IPR024064">
    <property type="entry name" value="FdhE-like_sf"/>
</dbReference>
<dbReference type="EMBL" id="BAAAUG010000069">
    <property type="protein sequence ID" value="GAA3114146.1"/>
    <property type="molecule type" value="Genomic_DNA"/>
</dbReference>
<name>A0ABP6MHI9_9ACTN</name>
<evidence type="ECO:0000313" key="1">
    <source>
        <dbReference type="EMBL" id="GAA3114146.1"/>
    </source>
</evidence>
<comment type="caution">
    <text evidence="1">The sequence shown here is derived from an EMBL/GenBank/DDBJ whole genome shotgun (WGS) entry which is preliminary data.</text>
</comment>
<accession>A0ABP6MHI9</accession>